<keyword evidence="6 7" id="KW-0472">Membrane</keyword>
<dbReference type="PANTHER" id="PTHR43227">
    <property type="entry name" value="BLL4140 PROTEIN"/>
    <property type="match status" value="1"/>
</dbReference>
<reference evidence="9 10" key="1">
    <citation type="submission" date="2019-10" db="EMBL/GenBank/DDBJ databases">
        <title>The completed genome of Lactobacillus harbinensis M1.</title>
        <authorList>
            <person name="Zheng Y."/>
        </authorList>
    </citation>
    <scope>NUCLEOTIDE SEQUENCE [LARGE SCALE GENOMIC DNA]</scope>
    <source>
        <strain evidence="9 10">M1</strain>
    </source>
</reference>
<dbReference type="EMBL" id="CP045143">
    <property type="protein sequence ID" value="QFR24568.1"/>
    <property type="molecule type" value="Genomic_DNA"/>
</dbReference>
<feature type="transmembrane region" description="Helical" evidence="7">
    <location>
        <begin position="290"/>
        <end position="315"/>
    </location>
</feature>
<feature type="transmembrane region" description="Helical" evidence="7">
    <location>
        <begin position="181"/>
        <end position="204"/>
    </location>
</feature>
<dbReference type="CDD" id="cd06261">
    <property type="entry name" value="TM_PBP2"/>
    <property type="match status" value="1"/>
</dbReference>
<feature type="transmembrane region" description="Helical" evidence="7">
    <location>
        <begin position="33"/>
        <end position="59"/>
    </location>
</feature>
<dbReference type="AlphaFoldDB" id="A0A5P8M7S0"/>
<keyword evidence="2 7" id="KW-0813">Transport</keyword>
<dbReference type="GO" id="GO:0005886">
    <property type="term" value="C:plasma membrane"/>
    <property type="evidence" value="ECO:0007669"/>
    <property type="project" value="UniProtKB-SubCell"/>
</dbReference>
<keyword evidence="3" id="KW-1003">Cell membrane</keyword>
<feature type="transmembrane region" description="Helical" evidence="7">
    <location>
        <begin position="141"/>
        <end position="161"/>
    </location>
</feature>
<dbReference type="InterPro" id="IPR000515">
    <property type="entry name" value="MetI-like"/>
</dbReference>
<gene>
    <name evidence="9" type="ORF">D1010_14955</name>
</gene>
<evidence type="ECO:0000256" key="3">
    <source>
        <dbReference type="ARBA" id="ARBA00022475"/>
    </source>
</evidence>
<proteinExistence type="inferred from homology"/>
<dbReference type="SUPFAM" id="SSF161098">
    <property type="entry name" value="MetI-like"/>
    <property type="match status" value="1"/>
</dbReference>
<sequence>MQNVATETAKPRIKKEKKKKRGFIADFKRNKALYLMMIPGIIFFIIFCYVPMVGLIMAFENFNIMDGIFGSQFNGIENFKFLLSPSMLPDLSRAVYNTVFLNVLWIVSGTIAAVGLAVVFNEIRRSRLSKLTQSLSILPNFLSWVIIALFLDVFLNTRTGIVTNLLANVGMKLNFYQDPKVWPLVLVILKIWQGAGYGSIIYLATITGIDSQIYEAAEIDGASRWTQITKITLPILMPTVVLLTLFSIGKIFNGDFGMLYAIIGDNSTLYPTTDVIDTYVYRMMRTLNEFGLSTAVGLVQSVVGLFMVMIANWLAKKFAPQSAIF</sequence>
<dbReference type="GO" id="GO:0055085">
    <property type="term" value="P:transmembrane transport"/>
    <property type="evidence" value="ECO:0007669"/>
    <property type="project" value="InterPro"/>
</dbReference>
<comment type="similarity">
    <text evidence="7">Belongs to the binding-protein-dependent transport system permease family.</text>
</comment>
<dbReference type="InterPro" id="IPR035906">
    <property type="entry name" value="MetI-like_sf"/>
</dbReference>
<evidence type="ECO:0000256" key="5">
    <source>
        <dbReference type="ARBA" id="ARBA00022989"/>
    </source>
</evidence>
<dbReference type="PANTHER" id="PTHR43227:SF11">
    <property type="entry name" value="BLL4140 PROTEIN"/>
    <property type="match status" value="1"/>
</dbReference>
<evidence type="ECO:0000256" key="4">
    <source>
        <dbReference type="ARBA" id="ARBA00022692"/>
    </source>
</evidence>
<evidence type="ECO:0000256" key="1">
    <source>
        <dbReference type="ARBA" id="ARBA00004651"/>
    </source>
</evidence>
<dbReference type="Gene3D" id="1.10.3720.10">
    <property type="entry name" value="MetI-like"/>
    <property type="match status" value="1"/>
</dbReference>
<keyword evidence="5 7" id="KW-1133">Transmembrane helix</keyword>
<dbReference type="PROSITE" id="PS50928">
    <property type="entry name" value="ABC_TM1"/>
    <property type="match status" value="1"/>
</dbReference>
<evidence type="ECO:0000256" key="7">
    <source>
        <dbReference type="RuleBase" id="RU363032"/>
    </source>
</evidence>
<evidence type="ECO:0000256" key="6">
    <source>
        <dbReference type="ARBA" id="ARBA00023136"/>
    </source>
</evidence>
<evidence type="ECO:0000313" key="9">
    <source>
        <dbReference type="EMBL" id="QFR24568.1"/>
    </source>
</evidence>
<name>A0A5P8M7S0_9LACO</name>
<feature type="transmembrane region" description="Helical" evidence="7">
    <location>
        <begin position="231"/>
        <end position="252"/>
    </location>
</feature>
<dbReference type="RefSeq" id="WP_152261422.1">
    <property type="nucleotide sequence ID" value="NZ_CP045143.1"/>
</dbReference>
<comment type="subcellular location">
    <subcellularLocation>
        <location evidence="1 7">Cell membrane</location>
        <topology evidence="1 7">Multi-pass membrane protein</topology>
    </subcellularLocation>
</comment>
<dbReference type="Proteomes" id="UP000326779">
    <property type="component" value="Chromosome"/>
</dbReference>
<organism evidence="9 10">
    <name type="scientific">Schleiferilactobacillus harbinensis</name>
    <dbReference type="NCBI Taxonomy" id="304207"/>
    <lineage>
        <taxon>Bacteria</taxon>
        <taxon>Bacillati</taxon>
        <taxon>Bacillota</taxon>
        <taxon>Bacilli</taxon>
        <taxon>Lactobacillales</taxon>
        <taxon>Lactobacillaceae</taxon>
        <taxon>Schleiferilactobacillus</taxon>
    </lineage>
</organism>
<protein>
    <submittedName>
        <fullName evidence="9">ABC transporter permease subunit</fullName>
    </submittedName>
</protein>
<feature type="domain" description="ABC transmembrane type-1" evidence="8">
    <location>
        <begin position="95"/>
        <end position="311"/>
    </location>
</feature>
<evidence type="ECO:0000313" key="10">
    <source>
        <dbReference type="Proteomes" id="UP000326779"/>
    </source>
</evidence>
<feature type="transmembrane region" description="Helical" evidence="7">
    <location>
        <begin position="94"/>
        <end position="120"/>
    </location>
</feature>
<dbReference type="Pfam" id="PF00528">
    <property type="entry name" value="BPD_transp_1"/>
    <property type="match status" value="1"/>
</dbReference>
<evidence type="ECO:0000259" key="8">
    <source>
        <dbReference type="PROSITE" id="PS50928"/>
    </source>
</evidence>
<accession>A0A5P8M7S0</accession>
<dbReference type="InterPro" id="IPR050809">
    <property type="entry name" value="UgpAE/MalFG_permease"/>
</dbReference>
<keyword evidence="4 7" id="KW-0812">Transmembrane</keyword>
<evidence type="ECO:0000256" key="2">
    <source>
        <dbReference type="ARBA" id="ARBA00022448"/>
    </source>
</evidence>
<dbReference type="KEGG" id="lhb:D1010_14955"/>